<organism evidence="12 13">
    <name type="scientific">Mesoterricola sediminis</name>
    <dbReference type="NCBI Taxonomy" id="2927980"/>
    <lineage>
        <taxon>Bacteria</taxon>
        <taxon>Pseudomonadati</taxon>
        <taxon>Acidobacteriota</taxon>
        <taxon>Holophagae</taxon>
        <taxon>Holophagales</taxon>
        <taxon>Holophagaceae</taxon>
        <taxon>Mesoterricola</taxon>
    </lineage>
</organism>
<feature type="binding site" evidence="11">
    <location>
        <position position="246"/>
    </location>
    <ligand>
        <name>Mg(2+)</name>
        <dbReference type="ChEBI" id="CHEBI:18420"/>
    </ligand>
</feature>
<dbReference type="KEGG" id="msea:METESE_29150"/>
<accession>A0AA48H1L1</accession>
<proteinExistence type="inferred from homology"/>
<evidence type="ECO:0000256" key="1">
    <source>
        <dbReference type="ARBA" id="ARBA00011955"/>
    </source>
</evidence>
<evidence type="ECO:0000256" key="8">
    <source>
        <dbReference type="ARBA" id="ARBA00031306"/>
    </source>
</evidence>
<dbReference type="AlphaFoldDB" id="A0AA48H1L1"/>
<keyword evidence="3 10" id="KW-0285">Flavoprotein</keyword>
<evidence type="ECO:0000256" key="11">
    <source>
        <dbReference type="PIRSR" id="PIRSR006268-2"/>
    </source>
</evidence>
<evidence type="ECO:0000256" key="9">
    <source>
        <dbReference type="ARBA" id="ARBA00048540"/>
    </source>
</evidence>
<sequence length="298" mass="31134">MMPPALQPPHPVDRTVLAMGTRLTLADLPPAAAEAALAEVARIEAACSTWRPDSAWSRANGAGEAWTPLDGAWLDLLRLARAWSERTEGAFDPVLGTLVAAWGLRTGGARPGPAELAAARAASGIARLEVGPTAIRLTGGAQLEEGGFLKGYALDRARAEAQARGAARGLLDFGGQLLAWGGAWPADIADPRDRSRARVRLRLVDASLSTSGCAERGRHLLDPRTGRPCPDWGAVAVVAPGGLEADILSTALYVLGPRAGLAWAERNGVAALFLGHGAPPRASRAFQALHPIYLKEAP</sequence>
<dbReference type="PIRSF" id="PIRSF006268">
    <property type="entry name" value="ApbE"/>
    <property type="match status" value="1"/>
</dbReference>
<keyword evidence="5 10" id="KW-0479">Metal-binding</keyword>
<gene>
    <name evidence="12" type="primary">apbE</name>
    <name evidence="12" type="ORF">METESE_29150</name>
</gene>
<name>A0AA48H1L1_9BACT</name>
<keyword evidence="4 10" id="KW-0808">Transferase</keyword>
<dbReference type="InterPro" id="IPR024932">
    <property type="entry name" value="ApbE"/>
</dbReference>
<dbReference type="GO" id="GO:0046872">
    <property type="term" value="F:metal ion binding"/>
    <property type="evidence" value="ECO:0007669"/>
    <property type="project" value="UniProtKB-UniRule"/>
</dbReference>
<dbReference type="SUPFAM" id="SSF143631">
    <property type="entry name" value="ApbE-like"/>
    <property type="match status" value="1"/>
</dbReference>
<dbReference type="Gene3D" id="3.10.520.10">
    <property type="entry name" value="ApbE-like domains"/>
    <property type="match status" value="1"/>
</dbReference>
<comment type="similarity">
    <text evidence="10">Belongs to the ApbE family.</text>
</comment>
<protein>
    <recommendedName>
        <fullName evidence="2 10">FAD:protein FMN transferase</fullName>
        <ecNumber evidence="1 10">2.7.1.180</ecNumber>
    </recommendedName>
    <alternativeName>
        <fullName evidence="8 10">Flavin transferase</fullName>
    </alternativeName>
</protein>
<dbReference type="Proteomes" id="UP001228113">
    <property type="component" value="Chromosome"/>
</dbReference>
<evidence type="ECO:0000313" key="12">
    <source>
        <dbReference type="EMBL" id="BDU77957.1"/>
    </source>
</evidence>
<dbReference type="Pfam" id="PF02424">
    <property type="entry name" value="ApbE"/>
    <property type="match status" value="1"/>
</dbReference>
<keyword evidence="13" id="KW-1185">Reference proteome</keyword>
<evidence type="ECO:0000256" key="10">
    <source>
        <dbReference type="PIRNR" id="PIRNR006268"/>
    </source>
</evidence>
<evidence type="ECO:0000313" key="13">
    <source>
        <dbReference type="Proteomes" id="UP001228113"/>
    </source>
</evidence>
<dbReference type="EC" id="2.7.1.180" evidence="1 10"/>
<reference evidence="12" key="1">
    <citation type="journal article" date="2023" name="Int. J. Syst. Evol. Microbiol.">
        <title>Mesoterricola silvestris gen. nov., sp. nov., Mesoterricola sediminis sp. nov., Geothrix oryzae sp. nov., Geothrix edaphica sp. nov., Geothrix rubra sp. nov., and Geothrix limicola sp. nov., six novel members of Acidobacteriota isolated from soils.</title>
        <authorList>
            <person name="Itoh H."/>
            <person name="Sugisawa Y."/>
            <person name="Mise K."/>
            <person name="Xu Z."/>
            <person name="Kuniyasu M."/>
            <person name="Ushijima N."/>
            <person name="Kawano K."/>
            <person name="Kobayashi E."/>
            <person name="Shiratori Y."/>
            <person name="Masuda Y."/>
            <person name="Senoo K."/>
        </authorList>
    </citation>
    <scope>NUCLEOTIDE SEQUENCE</scope>
    <source>
        <strain evidence="12">W786</strain>
    </source>
</reference>
<keyword evidence="7 10" id="KW-0460">Magnesium</keyword>
<dbReference type="EMBL" id="AP027081">
    <property type="protein sequence ID" value="BDU77957.1"/>
    <property type="molecule type" value="Genomic_DNA"/>
</dbReference>
<evidence type="ECO:0000256" key="7">
    <source>
        <dbReference type="ARBA" id="ARBA00022842"/>
    </source>
</evidence>
<comment type="cofactor">
    <cofactor evidence="11">
        <name>Mg(2+)</name>
        <dbReference type="ChEBI" id="CHEBI:18420"/>
    </cofactor>
    <cofactor evidence="11">
        <name>Mn(2+)</name>
        <dbReference type="ChEBI" id="CHEBI:29035"/>
    </cofactor>
    <text evidence="11">Magnesium. Can also use manganese.</text>
</comment>
<dbReference type="PANTHER" id="PTHR30040">
    <property type="entry name" value="THIAMINE BIOSYNTHESIS LIPOPROTEIN APBE"/>
    <property type="match status" value="1"/>
</dbReference>
<evidence type="ECO:0000256" key="3">
    <source>
        <dbReference type="ARBA" id="ARBA00022630"/>
    </source>
</evidence>
<feature type="binding site" evidence="11">
    <location>
        <position position="147"/>
    </location>
    <ligand>
        <name>Mg(2+)</name>
        <dbReference type="ChEBI" id="CHEBI:18420"/>
    </ligand>
</feature>
<feature type="binding site" evidence="11">
    <location>
        <position position="250"/>
    </location>
    <ligand>
        <name>Mg(2+)</name>
        <dbReference type="ChEBI" id="CHEBI:18420"/>
    </ligand>
</feature>
<evidence type="ECO:0000256" key="2">
    <source>
        <dbReference type="ARBA" id="ARBA00016337"/>
    </source>
</evidence>
<dbReference type="InterPro" id="IPR003374">
    <property type="entry name" value="ApbE-like_sf"/>
</dbReference>
<dbReference type="PANTHER" id="PTHR30040:SF2">
    <property type="entry name" value="FAD:PROTEIN FMN TRANSFERASE"/>
    <property type="match status" value="1"/>
</dbReference>
<evidence type="ECO:0000256" key="5">
    <source>
        <dbReference type="ARBA" id="ARBA00022723"/>
    </source>
</evidence>
<comment type="catalytic activity">
    <reaction evidence="9 10">
        <text>L-threonyl-[protein] + FAD = FMN-L-threonyl-[protein] + AMP + H(+)</text>
        <dbReference type="Rhea" id="RHEA:36847"/>
        <dbReference type="Rhea" id="RHEA-COMP:11060"/>
        <dbReference type="Rhea" id="RHEA-COMP:11061"/>
        <dbReference type="ChEBI" id="CHEBI:15378"/>
        <dbReference type="ChEBI" id="CHEBI:30013"/>
        <dbReference type="ChEBI" id="CHEBI:57692"/>
        <dbReference type="ChEBI" id="CHEBI:74257"/>
        <dbReference type="ChEBI" id="CHEBI:456215"/>
        <dbReference type="EC" id="2.7.1.180"/>
    </reaction>
</comment>
<evidence type="ECO:0000256" key="6">
    <source>
        <dbReference type="ARBA" id="ARBA00022827"/>
    </source>
</evidence>
<dbReference type="GO" id="GO:0016740">
    <property type="term" value="F:transferase activity"/>
    <property type="evidence" value="ECO:0007669"/>
    <property type="project" value="UniProtKB-UniRule"/>
</dbReference>
<keyword evidence="6 10" id="KW-0274">FAD</keyword>
<evidence type="ECO:0000256" key="4">
    <source>
        <dbReference type="ARBA" id="ARBA00022679"/>
    </source>
</evidence>